<protein>
    <recommendedName>
        <fullName evidence="3">BZIP domain-containing protein</fullName>
    </recommendedName>
</protein>
<gene>
    <name evidence="4" type="ORF">I206_103179</name>
</gene>
<dbReference type="InterPro" id="IPR046347">
    <property type="entry name" value="bZIP_sf"/>
</dbReference>
<dbReference type="SMART" id="SM00338">
    <property type="entry name" value="BRLZ"/>
    <property type="match status" value="1"/>
</dbReference>
<name>A0AAJ8L518_9TREE</name>
<feature type="compositionally biased region" description="Low complexity" evidence="2">
    <location>
        <begin position="469"/>
        <end position="482"/>
    </location>
</feature>
<dbReference type="EMBL" id="CP144522">
    <property type="protein sequence ID" value="WWC69242.1"/>
    <property type="molecule type" value="Genomic_DNA"/>
</dbReference>
<reference evidence="4" key="2">
    <citation type="submission" date="2024-02" db="EMBL/GenBank/DDBJ databases">
        <title>Comparative genomics of Cryptococcus and Kwoniella reveals pathogenesis evolution and contrasting modes of karyotype evolution via chromosome fusion or intercentromeric recombination.</title>
        <authorList>
            <person name="Coelho M.A."/>
            <person name="David-Palma M."/>
            <person name="Shea T."/>
            <person name="Bowers K."/>
            <person name="McGinley-Smith S."/>
            <person name="Mohammad A.W."/>
            <person name="Gnirke A."/>
            <person name="Yurkov A.M."/>
            <person name="Nowrousian M."/>
            <person name="Sun S."/>
            <person name="Cuomo C.A."/>
            <person name="Heitman J."/>
        </authorList>
    </citation>
    <scope>NUCLEOTIDE SEQUENCE</scope>
    <source>
        <strain evidence="4">CBS 10737</strain>
    </source>
</reference>
<dbReference type="PROSITE" id="PS00036">
    <property type="entry name" value="BZIP_BASIC"/>
    <property type="match status" value="1"/>
</dbReference>
<evidence type="ECO:0000256" key="1">
    <source>
        <dbReference type="SAM" id="Coils"/>
    </source>
</evidence>
<dbReference type="PROSITE" id="PS50217">
    <property type="entry name" value="BZIP"/>
    <property type="match status" value="1"/>
</dbReference>
<feature type="coiled-coil region" evidence="1">
    <location>
        <begin position="347"/>
        <end position="374"/>
    </location>
</feature>
<dbReference type="InterPro" id="IPR004827">
    <property type="entry name" value="bZIP"/>
</dbReference>
<feature type="domain" description="BZIP" evidence="3">
    <location>
        <begin position="315"/>
        <end position="372"/>
    </location>
</feature>
<dbReference type="AlphaFoldDB" id="A0AAJ8L518"/>
<feature type="region of interest" description="Disordered" evidence="2">
    <location>
        <begin position="435"/>
        <end position="517"/>
    </location>
</feature>
<feature type="region of interest" description="Disordered" evidence="2">
    <location>
        <begin position="227"/>
        <end position="314"/>
    </location>
</feature>
<sequence>MGKDTDPTMGGLDALVAAASSVAGQGKNRANRANRAANMNSVIDPALQDTATSDVADAMSVFLSNPAVVQLIAEYNAKKQHRHVSLYTQLLSGSVAPSNITPDTPVQQTRSGRISRPPVYPPVPNPFQQFLHNQSSTNHQVTVPPISTDQTQLQAIKDALENVTSANQNTHGLVDGTSMADAASYDELLQAVNNDSSSSTNSRFWRNDNLLNGLPAWTGIEATTLAHAAESPSDPTTSSAYGQRSLGHGLPNGKSFNAGDRKRSASVLDDTGDESLDSPISKRYNGAGSVDNAEGLPEWPLPPTGKGGRKNMPREELLARRRARNRVAAQESRKKKKEFFGGIAEQLKERDDAYDQLHAHCRKLEQEVEALKRVILVAGLEMPNDIPTPIDTLPGPTPGPSVFPNIPNDEETSFNVDSITSGLDLPFHDLFTIDDNDADDLDFVPPSSPKREDSDSDDSDDDEEPTPLSASAKAGSGSASNGKKSKRKVTENEVEQGVGETPTNGTGAEAEDEEENLFLPIEDVPIPPRDEEDQEQVMKQAMNELHVDTPQQLMGVIKKMVETAGYGGVTEEQVGMLSKLLALGQAQGMSIW</sequence>
<evidence type="ECO:0000256" key="2">
    <source>
        <dbReference type="SAM" id="MobiDB-lite"/>
    </source>
</evidence>
<dbReference type="Gene3D" id="1.20.5.170">
    <property type="match status" value="1"/>
</dbReference>
<evidence type="ECO:0000313" key="5">
    <source>
        <dbReference type="Proteomes" id="UP000094020"/>
    </source>
</evidence>
<feature type="compositionally biased region" description="Polar residues" evidence="2">
    <location>
        <begin position="233"/>
        <end position="242"/>
    </location>
</feature>
<dbReference type="SUPFAM" id="SSF57959">
    <property type="entry name" value="Leucine zipper domain"/>
    <property type="match status" value="1"/>
</dbReference>
<dbReference type="GeneID" id="30170186"/>
<evidence type="ECO:0000313" key="4">
    <source>
        <dbReference type="EMBL" id="WWC69242.1"/>
    </source>
</evidence>
<dbReference type="KEGG" id="kpin:30170186"/>
<dbReference type="RefSeq" id="XP_019013745.2">
    <property type="nucleotide sequence ID" value="XM_019153584.2"/>
</dbReference>
<proteinExistence type="predicted"/>
<keyword evidence="1" id="KW-0175">Coiled coil</keyword>
<evidence type="ECO:0000259" key="3">
    <source>
        <dbReference type="PROSITE" id="PS50217"/>
    </source>
</evidence>
<dbReference type="GO" id="GO:0003700">
    <property type="term" value="F:DNA-binding transcription factor activity"/>
    <property type="evidence" value="ECO:0007669"/>
    <property type="project" value="InterPro"/>
</dbReference>
<feature type="compositionally biased region" description="Acidic residues" evidence="2">
    <location>
        <begin position="454"/>
        <end position="465"/>
    </location>
</feature>
<reference evidence="4" key="1">
    <citation type="submission" date="2013-07" db="EMBL/GenBank/DDBJ databases">
        <authorList>
            <consortium name="The Broad Institute Genome Sequencing Platform"/>
            <person name="Cuomo C."/>
            <person name="Litvintseva A."/>
            <person name="Chen Y."/>
            <person name="Heitman J."/>
            <person name="Sun S."/>
            <person name="Springer D."/>
            <person name="Dromer F."/>
            <person name="Young S.K."/>
            <person name="Zeng Q."/>
            <person name="Gargeya S."/>
            <person name="Fitzgerald M."/>
            <person name="Abouelleil A."/>
            <person name="Alvarado L."/>
            <person name="Berlin A.M."/>
            <person name="Chapman S.B."/>
            <person name="Dewar J."/>
            <person name="Goldberg J."/>
            <person name="Griggs A."/>
            <person name="Gujja S."/>
            <person name="Hansen M."/>
            <person name="Howarth C."/>
            <person name="Imamovic A."/>
            <person name="Larimer J."/>
            <person name="McCowan C."/>
            <person name="Murphy C."/>
            <person name="Pearson M."/>
            <person name="Priest M."/>
            <person name="Roberts A."/>
            <person name="Saif S."/>
            <person name="Shea T."/>
            <person name="Sykes S."/>
            <person name="Wortman J."/>
            <person name="Nusbaum C."/>
            <person name="Birren B."/>
        </authorList>
    </citation>
    <scope>NUCLEOTIDE SEQUENCE</scope>
    <source>
        <strain evidence="4">CBS 10737</strain>
    </source>
</reference>
<organism evidence="4 5">
    <name type="scientific">Kwoniella pini CBS 10737</name>
    <dbReference type="NCBI Taxonomy" id="1296096"/>
    <lineage>
        <taxon>Eukaryota</taxon>
        <taxon>Fungi</taxon>
        <taxon>Dikarya</taxon>
        <taxon>Basidiomycota</taxon>
        <taxon>Agaricomycotina</taxon>
        <taxon>Tremellomycetes</taxon>
        <taxon>Tremellales</taxon>
        <taxon>Cryptococcaceae</taxon>
        <taxon>Kwoniella</taxon>
    </lineage>
</organism>
<keyword evidence="5" id="KW-1185">Reference proteome</keyword>
<dbReference type="Proteomes" id="UP000094020">
    <property type="component" value="Chromosome 4"/>
</dbReference>
<accession>A0AAJ8L518</accession>